<sequence length="387" mass="44555">MYSYVQTPYSIRKHPTSNSISQSRSCAGRNIPKDLSDAITFIHSNQSTSMDELALIDEVDTWDDKKKDILYSLYFQVIGEITKKLKSIYNNDRLLAFIIKKYKEHYTSEAVGVLHAKTVFDGLIEYDRKIPTPILVQKPKTASIMELNEKFIKNYTASKWVACYQHLAFSEHMEGILLAKIDTAILSQYFFRNGVSIKTIFQNILLGEWSENVTLKVEKLSNLKWDPSACNLNTYLESFSSLHQYTFEIFDSKAYSKQFQRIDPISVMICRSGLPKVVEPKLKKLMNENHINTLAGFFKLCHDYEPKIVKWITEGYSGPINRDPVNNVVEKLSKAANHPTPTSYTRFYSERKRPRGHLKTVGRNQGFRKSGHTKPLFQTPTSTSTFK</sequence>
<dbReference type="Proteomes" id="UP000695562">
    <property type="component" value="Unassembled WGS sequence"/>
</dbReference>
<organism evidence="2 3">
    <name type="scientific">Polysphondylium violaceum</name>
    <dbReference type="NCBI Taxonomy" id="133409"/>
    <lineage>
        <taxon>Eukaryota</taxon>
        <taxon>Amoebozoa</taxon>
        <taxon>Evosea</taxon>
        <taxon>Eumycetozoa</taxon>
        <taxon>Dictyostelia</taxon>
        <taxon>Dictyosteliales</taxon>
        <taxon>Dictyosteliaceae</taxon>
        <taxon>Polysphondylium</taxon>
    </lineage>
</organism>
<dbReference type="AlphaFoldDB" id="A0A8J4UR21"/>
<dbReference type="EMBL" id="AJWJ01000369">
    <property type="protein sequence ID" value="KAF2071491.1"/>
    <property type="molecule type" value="Genomic_DNA"/>
</dbReference>
<feature type="region of interest" description="Disordered" evidence="1">
    <location>
        <begin position="354"/>
        <end position="387"/>
    </location>
</feature>
<accession>A0A8J4UR21</accession>
<evidence type="ECO:0000313" key="2">
    <source>
        <dbReference type="EMBL" id="KAF2071491.1"/>
    </source>
</evidence>
<feature type="compositionally biased region" description="Polar residues" evidence="1">
    <location>
        <begin position="376"/>
        <end position="387"/>
    </location>
</feature>
<keyword evidence="3" id="KW-1185">Reference proteome</keyword>
<name>A0A8J4UR21_9MYCE</name>
<gene>
    <name evidence="2" type="ORF">CYY_007186</name>
</gene>
<evidence type="ECO:0000256" key="1">
    <source>
        <dbReference type="SAM" id="MobiDB-lite"/>
    </source>
</evidence>
<proteinExistence type="predicted"/>
<protein>
    <submittedName>
        <fullName evidence="2">Uncharacterized protein</fullName>
    </submittedName>
</protein>
<reference evidence="2" key="1">
    <citation type="submission" date="2020-01" db="EMBL/GenBank/DDBJ databases">
        <title>Development of genomics and gene disruption for Polysphondylium violaceum indicates a role for the polyketide synthase stlB in stalk morphogenesis.</title>
        <authorList>
            <person name="Narita B."/>
            <person name="Kawabe Y."/>
            <person name="Kin K."/>
            <person name="Saito T."/>
            <person name="Gibbs R."/>
            <person name="Kuspa A."/>
            <person name="Muzny D."/>
            <person name="Queller D."/>
            <person name="Richards S."/>
            <person name="Strassman J."/>
            <person name="Sucgang R."/>
            <person name="Worley K."/>
            <person name="Schaap P."/>
        </authorList>
    </citation>
    <scope>NUCLEOTIDE SEQUENCE</scope>
    <source>
        <strain evidence="2">QSvi11</strain>
    </source>
</reference>
<evidence type="ECO:0000313" key="3">
    <source>
        <dbReference type="Proteomes" id="UP000695562"/>
    </source>
</evidence>
<comment type="caution">
    <text evidence="2">The sequence shown here is derived from an EMBL/GenBank/DDBJ whole genome shotgun (WGS) entry which is preliminary data.</text>
</comment>